<protein>
    <recommendedName>
        <fullName evidence="2">Retrotransposon gag domain-containing protein</fullName>
    </recommendedName>
</protein>
<organism evidence="3 4">
    <name type="scientific">Tetrapyrgos nigripes</name>
    <dbReference type="NCBI Taxonomy" id="182062"/>
    <lineage>
        <taxon>Eukaryota</taxon>
        <taxon>Fungi</taxon>
        <taxon>Dikarya</taxon>
        <taxon>Basidiomycota</taxon>
        <taxon>Agaricomycotina</taxon>
        <taxon>Agaricomycetes</taxon>
        <taxon>Agaricomycetidae</taxon>
        <taxon>Agaricales</taxon>
        <taxon>Marasmiineae</taxon>
        <taxon>Marasmiaceae</taxon>
        <taxon>Tetrapyrgos</taxon>
    </lineage>
</organism>
<sequence>MDIVGSDNDKHTHTFDGEQVEIMTDIFDICCPHFWEFAANGIGAIPWCICALFLFYSSVEYTGYSDEMISRKFWVPNIPPGRSEGQDWMQRYLSTMLSPPTAAEDYGRACDYMDLEFAQLFGKVFECRSNIRDSSYSWYNPPSGAGLLPGGPLGPEQWSHINAQHCKEYGPDPSFTGHEVETHCLIYIPIAGSKLDELMHLEFFVIVLTRAYTSEIDVILWKDLLQCMQDANQRHIEVDMEVKALKEITKDLFYLTIVALIICTYVHSKLMYKCNAIIYASTVHFEDNITKIMWALSYFQTGCAATYHQSLTNHGYLYDSSCFDTWREFETEFIKEFMPEDERTQASLTLEGVSYFQGTASVDEYVDNFCALITLAGLNVEPVLYSMNPTAPTIKA</sequence>
<feature type="transmembrane region" description="Helical" evidence="1">
    <location>
        <begin position="44"/>
        <end position="64"/>
    </location>
</feature>
<keyword evidence="4" id="KW-1185">Reference proteome</keyword>
<dbReference type="EMBL" id="JAACJM010000051">
    <property type="protein sequence ID" value="KAF5357482.1"/>
    <property type="molecule type" value="Genomic_DNA"/>
</dbReference>
<evidence type="ECO:0000313" key="3">
    <source>
        <dbReference type="EMBL" id="KAF5357482.1"/>
    </source>
</evidence>
<comment type="caution">
    <text evidence="3">The sequence shown here is derived from an EMBL/GenBank/DDBJ whole genome shotgun (WGS) entry which is preliminary data.</text>
</comment>
<keyword evidence="1" id="KW-1133">Transmembrane helix</keyword>
<proteinExistence type="predicted"/>
<evidence type="ECO:0000259" key="2">
    <source>
        <dbReference type="Pfam" id="PF03732"/>
    </source>
</evidence>
<dbReference type="Pfam" id="PF03732">
    <property type="entry name" value="Retrotrans_gag"/>
    <property type="match status" value="1"/>
</dbReference>
<keyword evidence="1" id="KW-0472">Membrane</keyword>
<keyword evidence="1" id="KW-0812">Transmembrane</keyword>
<dbReference type="InterPro" id="IPR005162">
    <property type="entry name" value="Retrotrans_gag_dom"/>
</dbReference>
<dbReference type="Proteomes" id="UP000559256">
    <property type="component" value="Unassembled WGS sequence"/>
</dbReference>
<evidence type="ECO:0000313" key="4">
    <source>
        <dbReference type="Proteomes" id="UP000559256"/>
    </source>
</evidence>
<dbReference type="AlphaFoldDB" id="A0A8H5G367"/>
<gene>
    <name evidence="3" type="ORF">D9758_012523</name>
</gene>
<evidence type="ECO:0000256" key="1">
    <source>
        <dbReference type="SAM" id="Phobius"/>
    </source>
</evidence>
<feature type="domain" description="Retrotransposon gag" evidence="2">
    <location>
        <begin position="302"/>
        <end position="376"/>
    </location>
</feature>
<reference evidence="3 4" key="1">
    <citation type="journal article" date="2020" name="ISME J.">
        <title>Uncovering the hidden diversity of litter-decomposition mechanisms in mushroom-forming fungi.</title>
        <authorList>
            <person name="Floudas D."/>
            <person name="Bentzer J."/>
            <person name="Ahren D."/>
            <person name="Johansson T."/>
            <person name="Persson P."/>
            <person name="Tunlid A."/>
        </authorList>
    </citation>
    <scope>NUCLEOTIDE SEQUENCE [LARGE SCALE GENOMIC DNA]</scope>
    <source>
        <strain evidence="3 4">CBS 291.85</strain>
    </source>
</reference>
<name>A0A8H5G367_9AGAR</name>
<accession>A0A8H5G367</accession>
<feature type="transmembrane region" description="Helical" evidence="1">
    <location>
        <begin position="252"/>
        <end position="272"/>
    </location>
</feature>